<sequence>MDEESSVRYLVPVNDVIRNLSSRSFHHDMADQDSLDDRTTRDCGFHITFYGSKIFANNMIPQEKQ</sequence>
<comment type="caution">
    <text evidence="1">The sequence shown here is derived from an EMBL/GenBank/DDBJ whole genome shotgun (WGS) entry which is preliminary data.</text>
</comment>
<name>A0A4Z1HIX4_9HELO</name>
<dbReference type="EMBL" id="PQXJ01000539">
    <property type="protein sequence ID" value="TGO47182.1"/>
    <property type="molecule type" value="Genomic_DNA"/>
</dbReference>
<dbReference type="OrthoDB" id="10330935at2759"/>
<gene>
    <name evidence="1" type="ORF">BOTNAR_0539g00090</name>
</gene>
<protein>
    <submittedName>
        <fullName evidence="1">Uncharacterized protein</fullName>
    </submittedName>
</protein>
<reference evidence="1 2" key="1">
    <citation type="submission" date="2017-12" db="EMBL/GenBank/DDBJ databases">
        <title>Comparative genomics of Botrytis spp.</title>
        <authorList>
            <person name="Valero-Jimenez C.A."/>
            <person name="Tapia P."/>
            <person name="Veloso J."/>
            <person name="Silva-Moreno E."/>
            <person name="Staats M."/>
            <person name="Valdes J.H."/>
            <person name="Van Kan J.A.L."/>
        </authorList>
    </citation>
    <scope>NUCLEOTIDE SEQUENCE [LARGE SCALE GENOMIC DNA]</scope>
    <source>
        <strain evidence="1 2">MUCL2120</strain>
    </source>
</reference>
<proteinExistence type="predicted"/>
<accession>A0A4Z1HIX4</accession>
<keyword evidence="2" id="KW-1185">Reference proteome</keyword>
<evidence type="ECO:0000313" key="1">
    <source>
        <dbReference type="EMBL" id="TGO47182.1"/>
    </source>
</evidence>
<dbReference type="AlphaFoldDB" id="A0A4Z1HIX4"/>
<evidence type="ECO:0000313" key="2">
    <source>
        <dbReference type="Proteomes" id="UP000297452"/>
    </source>
</evidence>
<organism evidence="1 2">
    <name type="scientific">Botryotinia narcissicola</name>
    <dbReference type="NCBI Taxonomy" id="278944"/>
    <lineage>
        <taxon>Eukaryota</taxon>
        <taxon>Fungi</taxon>
        <taxon>Dikarya</taxon>
        <taxon>Ascomycota</taxon>
        <taxon>Pezizomycotina</taxon>
        <taxon>Leotiomycetes</taxon>
        <taxon>Helotiales</taxon>
        <taxon>Sclerotiniaceae</taxon>
        <taxon>Botryotinia</taxon>
    </lineage>
</organism>
<dbReference type="Proteomes" id="UP000297452">
    <property type="component" value="Unassembled WGS sequence"/>
</dbReference>